<dbReference type="AlphaFoldDB" id="A0A0D2I6M9"/>
<gene>
    <name evidence="3" type="ORF">Z518_09180</name>
</gene>
<protein>
    <recommendedName>
        <fullName evidence="2">DUF7924 domain-containing protein</fullName>
    </recommendedName>
</protein>
<dbReference type="VEuPathDB" id="FungiDB:Z518_09180"/>
<dbReference type="HOGENOM" id="CLU_046320_0_0_1"/>
<dbReference type="RefSeq" id="XP_013268590.1">
    <property type="nucleotide sequence ID" value="XM_013413136.1"/>
</dbReference>
<keyword evidence="4" id="KW-1185">Reference proteome</keyword>
<feature type="region of interest" description="Disordered" evidence="1">
    <location>
        <begin position="1"/>
        <end position="83"/>
    </location>
</feature>
<dbReference type="InterPro" id="IPR057684">
    <property type="entry name" value="DUF7924"/>
</dbReference>
<accession>A0A0D2I6M9</accession>
<evidence type="ECO:0000313" key="3">
    <source>
        <dbReference type="EMBL" id="KIX01454.1"/>
    </source>
</evidence>
<dbReference type="Pfam" id="PF25545">
    <property type="entry name" value="DUF7924"/>
    <property type="match status" value="1"/>
</dbReference>
<name>A0A0D2I6M9_9EURO</name>
<proteinExistence type="predicted"/>
<evidence type="ECO:0000259" key="2">
    <source>
        <dbReference type="Pfam" id="PF25545"/>
    </source>
</evidence>
<dbReference type="Proteomes" id="UP000053617">
    <property type="component" value="Unassembled WGS sequence"/>
</dbReference>
<dbReference type="GeneID" id="25297251"/>
<dbReference type="EMBL" id="KN847481">
    <property type="protein sequence ID" value="KIX01454.1"/>
    <property type="molecule type" value="Genomic_DNA"/>
</dbReference>
<evidence type="ECO:0000256" key="1">
    <source>
        <dbReference type="SAM" id="MobiDB-lite"/>
    </source>
</evidence>
<feature type="domain" description="DUF7924" evidence="2">
    <location>
        <begin position="313"/>
        <end position="381"/>
    </location>
</feature>
<sequence length="514" mass="58525">MTSRRVQQQPTQNTSRKKSRRQFSNRLVSPGVKLAAHGNQSIEVPRPPPRYTSSRRLSIYTNHPPGPSSPVAGQPSKQLTLPPPDIEIPIPDTSPRRIHVLWQLVIPPKKGQLPSNIPTRALPQRSRAERRKASQTTEVETATDSQSIQDDALTAITKDTTVSKITAVEKWRLNVLVPRGIQIVKKPVRQLALDHFQYFGTDETQCREWTLKRVESEKDEDTVFLRGGPHFNMNIARQYTEMVAIQLCEEEFATVAKAELLKSPHFLPIEEKDKTWKAQRLIQLYTQTDADSFWATPPLLSGEEYRGKDFNLRPDCAYWLSIQSFSESHRELVDMATFTVRNRYTAPYLTIEFKKSENTIEQATNQAIAASSLALFNRFRLKEDRLSTSKKPWNRKHFDQIRHYMMTFTGPMAMIWVVKLKSSAASDESYSQVTWDGCEAVQIWKCNCTKAGAVGDLVDYINAIHRWGLIHGAYCRRDVKAVLLAEGGGVARRVSDLYVSGDPIEDDENEVSKE</sequence>
<organism evidence="3 4">
    <name type="scientific">Rhinocladiella mackenziei CBS 650.93</name>
    <dbReference type="NCBI Taxonomy" id="1442369"/>
    <lineage>
        <taxon>Eukaryota</taxon>
        <taxon>Fungi</taxon>
        <taxon>Dikarya</taxon>
        <taxon>Ascomycota</taxon>
        <taxon>Pezizomycotina</taxon>
        <taxon>Eurotiomycetes</taxon>
        <taxon>Chaetothyriomycetidae</taxon>
        <taxon>Chaetothyriales</taxon>
        <taxon>Herpotrichiellaceae</taxon>
        <taxon>Rhinocladiella</taxon>
    </lineage>
</organism>
<reference evidence="3 4" key="1">
    <citation type="submission" date="2015-01" db="EMBL/GenBank/DDBJ databases">
        <title>The Genome Sequence of Rhinocladiella mackenzie CBS 650.93.</title>
        <authorList>
            <consortium name="The Broad Institute Genomics Platform"/>
            <person name="Cuomo C."/>
            <person name="de Hoog S."/>
            <person name="Gorbushina A."/>
            <person name="Stielow B."/>
            <person name="Teixiera M."/>
            <person name="Abouelleil A."/>
            <person name="Chapman S.B."/>
            <person name="Priest M."/>
            <person name="Young S.K."/>
            <person name="Wortman J."/>
            <person name="Nusbaum C."/>
            <person name="Birren B."/>
        </authorList>
    </citation>
    <scope>NUCLEOTIDE SEQUENCE [LARGE SCALE GENOMIC DNA]</scope>
    <source>
        <strain evidence="3 4">CBS 650.93</strain>
    </source>
</reference>
<feature type="region of interest" description="Disordered" evidence="1">
    <location>
        <begin position="112"/>
        <end position="147"/>
    </location>
</feature>
<evidence type="ECO:0000313" key="4">
    <source>
        <dbReference type="Proteomes" id="UP000053617"/>
    </source>
</evidence>
<feature type="compositionally biased region" description="Polar residues" evidence="1">
    <location>
        <begin position="134"/>
        <end position="147"/>
    </location>
</feature>
<dbReference type="OrthoDB" id="5426911at2759"/>
<feature type="compositionally biased region" description="Polar residues" evidence="1">
    <location>
        <begin position="1"/>
        <end position="14"/>
    </location>
</feature>